<dbReference type="InterPro" id="IPR016187">
    <property type="entry name" value="CTDL_fold"/>
</dbReference>
<keyword evidence="2" id="KW-1185">Reference proteome</keyword>
<name>A0A914E7P7_9BILA</name>
<feature type="domain" description="C-type lectin" evidence="1">
    <location>
        <begin position="53"/>
        <end position="180"/>
    </location>
</feature>
<dbReference type="InterPro" id="IPR016186">
    <property type="entry name" value="C-type_lectin-like/link_sf"/>
</dbReference>
<dbReference type="Pfam" id="PF00059">
    <property type="entry name" value="Lectin_C"/>
    <property type="match status" value="1"/>
</dbReference>
<dbReference type="Proteomes" id="UP000887540">
    <property type="component" value="Unplaced"/>
</dbReference>
<dbReference type="InterPro" id="IPR001304">
    <property type="entry name" value="C-type_lectin-like"/>
</dbReference>
<accession>A0A914E7P7</accession>
<protein>
    <submittedName>
        <fullName evidence="3">C-type lectin domain-containing protein</fullName>
    </submittedName>
</protein>
<evidence type="ECO:0000313" key="3">
    <source>
        <dbReference type="WBParaSite" id="ACRNAN_scaffold6135.g8949.t1"/>
    </source>
</evidence>
<dbReference type="SUPFAM" id="SSF56436">
    <property type="entry name" value="C-type lectin-like"/>
    <property type="match status" value="1"/>
</dbReference>
<dbReference type="InterPro" id="IPR050111">
    <property type="entry name" value="C-type_lectin/snaclec_domain"/>
</dbReference>
<organism evidence="2 3">
    <name type="scientific">Acrobeloides nanus</name>
    <dbReference type="NCBI Taxonomy" id="290746"/>
    <lineage>
        <taxon>Eukaryota</taxon>
        <taxon>Metazoa</taxon>
        <taxon>Ecdysozoa</taxon>
        <taxon>Nematoda</taxon>
        <taxon>Chromadorea</taxon>
        <taxon>Rhabditida</taxon>
        <taxon>Tylenchina</taxon>
        <taxon>Cephalobomorpha</taxon>
        <taxon>Cephaloboidea</taxon>
        <taxon>Cephalobidae</taxon>
        <taxon>Acrobeloides</taxon>
    </lineage>
</organism>
<dbReference type="Gene3D" id="3.10.100.10">
    <property type="entry name" value="Mannose-Binding Protein A, subunit A"/>
    <property type="match status" value="1"/>
</dbReference>
<dbReference type="WBParaSite" id="ACRNAN_scaffold6135.g8949.t1">
    <property type="protein sequence ID" value="ACRNAN_scaffold6135.g8949.t1"/>
    <property type="gene ID" value="ACRNAN_scaffold6135.g8949"/>
</dbReference>
<dbReference type="CDD" id="cd00037">
    <property type="entry name" value="CLECT"/>
    <property type="match status" value="1"/>
</dbReference>
<proteinExistence type="predicted"/>
<evidence type="ECO:0000259" key="1">
    <source>
        <dbReference type="PROSITE" id="PS50041"/>
    </source>
</evidence>
<reference evidence="3" key="1">
    <citation type="submission" date="2022-11" db="UniProtKB">
        <authorList>
            <consortium name="WormBaseParasite"/>
        </authorList>
    </citation>
    <scope>IDENTIFICATION</scope>
</reference>
<dbReference type="SMART" id="SM00034">
    <property type="entry name" value="CLECT"/>
    <property type="match status" value="1"/>
</dbReference>
<dbReference type="AlphaFoldDB" id="A0A914E7P7"/>
<dbReference type="PANTHER" id="PTHR22803">
    <property type="entry name" value="MANNOSE, PHOSPHOLIPASE, LECTIN RECEPTOR RELATED"/>
    <property type="match status" value="1"/>
</dbReference>
<evidence type="ECO:0000313" key="2">
    <source>
        <dbReference type="Proteomes" id="UP000887540"/>
    </source>
</evidence>
<sequence length="187" mass="21105">MRIRSYPKNRQDTFLTVMIFGLVEVHLKALVIGHGLMGRILAIQIGLKMIRNMSYDSADKACNSIGGILASIHNDEEAMFLASFSSFGSMYPNNRTTQCPKQVFIGLFDPFHNQVWTWKDGTPVNYTNWEPNQPDNGGGKGQYCGSIASTWTDSSDFYRAWRIGGWDDEYCDFPLDSICQKKASHTI</sequence>
<dbReference type="PROSITE" id="PS50041">
    <property type="entry name" value="C_TYPE_LECTIN_2"/>
    <property type="match status" value="1"/>
</dbReference>